<keyword evidence="6" id="KW-1003">Cell membrane</keyword>
<comment type="pathway">
    <text evidence="4">Carbohydrate metabolism; tricarboxylic acid cycle.</text>
</comment>
<evidence type="ECO:0000256" key="12">
    <source>
        <dbReference type="ARBA" id="ARBA00022982"/>
    </source>
</evidence>
<dbReference type="Pfam" id="PF01127">
    <property type="entry name" value="Sdh_cyt"/>
    <property type="match status" value="1"/>
</dbReference>
<organism evidence="17">
    <name type="scientific">mine drainage metagenome</name>
    <dbReference type="NCBI Taxonomy" id="410659"/>
    <lineage>
        <taxon>unclassified sequences</taxon>
        <taxon>metagenomes</taxon>
        <taxon>ecological metagenomes</taxon>
    </lineage>
</organism>
<dbReference type="AlphaFoldDB" id="A0A1J5SEB1"/>
<keyword evidence="12" id="KW-0249">Electron transport</keyword>
<keyword evidence="9" id="KW-0349">Heme</keyword>
<dbReference type="UniPathway" id="UPA00223"/>
<dbReference type="GO" id="GO:0005886">
    <property type="term" value="C:plasma membrane"/>
    <property type="evidence" value="ECO:0007669"/>
    <property type="project" value="UniProtKB-SubCell"/>
</dbReference>
<dbReference type="Gene3D" id="1.20.1300.10">
    <property type="entry name" value="Fumarate reductase/succinate dehydrogenase, transmembrane subunit"/>
    <property type="match status" value="1"/>
</dbReference>
<feature type="transmembrane region" description="Helical" evidence="16">
    <location>
        <begin position="21"/>
        <end position="38"/>
    </location>
</feature>
<dbReference type="PIRSF" id="PIRSF000169">
    <property type="entry name" value="SDH_D"/>
    <property type="match status" value="1"/>
</dbReference>
<dbReference type="CDD" id="cd03494">
    <property type="entry name" value="SQR_TypeC_SdhD"/>
    <property type="match status" value="1"/>
</dbReference>
<dbReference type="InterPro" id="IPR000701">
    <property type="entry name" value="SuccDH_FuR_B_TM-su"/>
</dbReference>
<protein>
    <submittedName>
        <fullName evidence="17">Succinate dehydrogenase hydrophobic membrane anchor subunit</fullName>
    </submittedName>
</protein>
<evidence type="ECO:0000256" key="10">
    <source>
        <dbReference type="ARBA" id="ARBA00022692"/>
    </source>
</evidence>
<evidence type="ECO:0000256" key="14">
    <source>
        <dbReference type="ARBA" id="ARBA00023004"/>
    </source>
</evidence>
<reference evidence="17" key="1">
    <citation type="submission" date="2016-10" db="EMBL/GenBank/DDBJ databases">
        <title>Sequence of Gallionella enrichment culture.</title>
        <authorList>
            <person name="Poehlein A."/>
            <person name="Muehling M."/>
            <person name="Daniel R."/>
        </authorList>
    </citation>
    <scope>NUCLEOTIDE SEQUENCE</scope>
</reference>
<feature type="transmembrane region" description="Helical" evidence="16">
    <location>
        <begin position="50"/>
        <end position="70"/>
    </location>
</feature>
<keyword evidence="13 16" id="KW-1133">Transmembrane helix</keyword>
<evidence type="ECO:0000256" key="13">
    <source>
        <dbReference type="ARBA" id="ARBA00022989"/>
    </source>
</evidence>
<comment type="function">
    <text evidence="2">Membrane-anchoring subunit of succinate dehydrogenase (SDH).</text>
</comment>
<evidence type="ECO:0000256" key="11">
    <source>
        <dbReference type="ARBA" id="ARBA00022723"/>
    </source>
</evidence>
<dbReference type="PANTHER" id="PTHR38689:SF1">
    <property type="entry name" value="SUCCINATE DEHYDROGENASE HYDROPHOBIC MEMBRANE ANCHOR SUBUNIT"/>
    <property type="match status" value="1"/>
</dbReference>
<comment type="caution">
    <text evidence="17">The sequence shown here is derived from an EMBL/GenBank/DDBJ whole genome shotgun (WGS) entry which is preliminary data.</text>
</comment>
<evidence type="ECO:0000256" key="6">
    <source>
        <dbReference type="ARBA" id="ARBA00022475"/>
    </source>
</evidence>
<evidence type="ECO:0000256" key="7">
    <source>
        <dbReference type="ARBA" id="ARBA00022519"/>
    </source>
</evidence>
<evidence type="ECO:0000256" key="15">
    <source>
        <dbReference type="ARBA" id="ARBA00023136"/>
    </source>
</evidence>
<evidence type="ECO:0000313" key="17">
    <source>
        <dbReference type="EMBL" id="OIR02557.1"/>
    </source>
</evidence>
<keyword evidence="11" id="KW-0479">Metal-binding</keyword>
<keyword evidence="14" id="KW-0408">Iron</keyword>
<dbReference type="GO" id="GO:0009055">
    <property type="term" value="F:electron transfer activity"/>
    <property type="evidence" value="ECO:0007669"/>
    <property type="project" value="TreeGrafter"/>
</dbReference>
<keyword evidence="15 16" id="KW-0472">Membrane</keyword>
<dbReference type="InterPro" id="IPR034804">
    <property type="entry name" value="SQR/QFR_C/D"/>
</dbReference>
<dbReference type="InterPro" id="IPR014312">
    <property type="entry name" value="Succ_DH_anchor"/>
</dbReference>
<comment type="cofactor">
    <cofactor evidence="1">
        <name>heme</name>
        <dbReference type="ChEBI" id="CHEBI:30413"/>
    </cofactor>
</comment>
<dbReference type="PANTHER" id="PTHR38689">
    <property type="entry name" value="SUCCINATE DEHYDROGENASE HYDROPHOBIC MEMBRANE ANCHOR SUBUNIT"/>
    <property type="match status" value="1"/>
</dbReference>
<keyword evidence="5" id="KW-0813">Transport</keyword>
<accession>A0A1J5SEB1</accession>
<evidence type="ECO:0000256" key="16">
    <source>
        <dbReference type="SAM" id="Phobius"/>
    </source>
</evidence>
<dbReference type="NCBIfam" id="TIGR02968">
    <property type="entry name" value="succ_dehyd_anc"/>
    <property type="match status" value="1"/>
</dbReference>
<dbReference type="SUPFAM" id="SSF81343">
    <property type="entry name" value="Fumarate reductase respiratory complex transmembrane subunits"/>
    <property type="match status" value="1"/>
</dbReference>
<dbReference type="GO" id="GO:0020037">
    <property type="term" value="F:heme binding"/>
    <property type="evidence" value="ECO:0007669"/>
    <property type="project" value="InterPro"/>
</dbReference>
<keyword evidence="8" id="KW-0816">Tricarboxylic acid cycle</keyword>
<keyword evidence="10 16" id="KW-0812">Transmembrane</keyword>
<keyword evidence="7" id="KW-0997">Cell inner membrane</keyword>
<proteinExistence type="predicted"/>
<evidence type="ECO:0000256" key="3">
    <source>
        <dbReference type="ARBA" id="ARBA00004429"/>
    </source>
</evidence>
<feature type="transmembrane region" description="Helical" evidence="16">
    <location>
        <begin position="91"/>
        <end position="113"/>
    </location>
</feature>
<dbReference type="GO" id="GO:0006099">
    <property type="term" value="P:tricarboxylic acid cycle"/>
    <property type="evidence" value="ECO:0007669"/>
    <property type="project" value="UniProtKB-UniPathway"/>
</dbReference>
<name>A0A1J5SEB1_9ZZZZ</name>
<evidence type="ECO:0000256" key="5">
    <source>
        <dbReference type="ARBA" id="ARBA00022448"/>
    </source>
</evidence>
<gene>
    <name evidence="17" type="primary">sdhD_4</name>
    <name evidence="17" type="ORF">GALL_152700</name>
</gene>
<evidence type="ECO:0000256" key="4">
    <source>
        <dbReference type="ARBA" id="ARBA00005163"/>
    </source>
</evidence>
<evidence type="ECO:0000256" key="9">
    <source>
        <dbReference type="ARBA" id="ARBA00022617"/>
    </source>
</evidence>
<evidence type="ECO:0000256" key="2">
    <source>
        <dbReference type="ARBA" id="ARBA00004050"/>
    </source>
</evidence>
<dbReference type="GO" id="GO:0046872">
    <property type="term" value="F:metal ion binding"/>
    <property type="evidence" value="ECO:0007669"/>
    <property type="project" value="UniProtKB-KW"/>
</dbReference>
<dbReference type="EMBL" id="MLJW01000073">
    <property type="protein sequence ID" value="OIR02557.1"/>
    <property type="molecule type" value="Genomic_DNA"/>
</dbReference>
<comment type="subcellular location">
    <subcellularLocation>
        <location evidence="3">Cell inner membrane</location>
        <topology evidence="3">Multi-pass membrane protein</topology>
    </subcellularLocation>
</comment>
<evidence type="ECO:0000256" key="1">
    <source>
        <dbReference type="ARBA" id="ARBA00001971"/>
    </source>
</evidence>
<dbReference type="GO" id="GO:0017004">
    <property type="term" value="P:cytochrome complex assembly"/>
    <property type="evidence" value="ECO:0007669"/>
    <property type="project" value="TreeGrafter"/>
</dbReference>
<sequence length="115" mass="13086">MVKRIVVGAHYGLRDWLAQRVTALVMFVYTLVLLVAVLSGPPLTQQSWHALMSGTCMRIVSFVFILSLCYHAWVGVRDIWMDYIKPAGVRLLMHILTLLALIGYAGWATQILWRL</sequence>
<evidence type="ECO:0000256" key="8">
    <source>
        <dbReference type="ARBA" id="ARBA00022532"/>
    </source>
</evidence>